<dbReference type="Gene3D" id="3.30.300.30">
    <property type="match status" value="2"/>
</dbReference>
<dbReference type="Gene3D" id="3.30.559.30">
    <property type="entry name" value="Nonribosomal peptide synthetase, condensation domain"/>
    <property type="match status" value="2"/>
</dbReference>
<dbReference type="InterPro" id="IPR029058">
    <property type="entry name" value="AB_hydrolase_fold"/>
</dbReference>
<dbReference type="InterPro" id="IPR001242">
    <property type="entry name" value="Condensation_dom"/>
</dbReference>
<dbReference type="CDD" id="cd19531">
    <property type="entry name" value="LCL_NRPS-like"/>
    <property type="match status" value="1"/>
</dbReference>
<dbReference type="InterPro" id="IPR000873">
    <property type="entry name" value="AMP-dep_synth/lig_dom"/>
</dbReference>
<dbReference type="Gene3D" id="1.10.1200.10">
    <property type="entry name" value="ACP-like"/>
    <property type="match status" value="2"/>
</dbReference>
<keyword evidence="4" id="KW-0597">Phosphoprotein</keyword>
<dbReference type="Pfam" id="PF00975">
    <property type="entry name" value="Thioesterase"/>
    <property type="match status" value="1"/>
</dbReference>
<gene>
    <name evidence="6" type="ORF">F1599_04090</name>
</gene>
<evidence type="ECO:0000256" key="1">
    <source>
        <dbReference type="ARBA" id="ARBA00001957"/>
    </source>
</evidence>
<dbReference type="SUPFAM" id="SSF56801">
    <property type="entry name" value="Acetyl-CoA synthetase-like"/>
    <property type="match status" value="2"/>
</dbReference>
<dbReference type="SMART" id="SM00823">
    <property type="entry name" value="PKS_PP"/>
    <property type="match status" value="2"/>
</dbReference>
<dbReference type="CDD" id="cd05930">
    <property type="entry name" value="A_NRPS"/>
    <property type="match status" value="2"/>
</dbReference>
<dbReference type="Pfam" id="PF00501">
    <property type="entry name" value="AMP-binding"/>
    <property type="match status" value="2"/>
</dbReference>
<dbReference type="InterPro" id="IPR020806">
    <property type="entry name" value="PKS_PP-bd"/>
</dbReference>
<protein>
    <submittedName>
        <fullName evidence="6">Amino acid adenylation domain-containing protein</fullName>
    </submittedName>
</protein>
<dbReference type="InterPro" id="IPR006162">
    <property type="entry name" value="Ppantetheine_attach_site"/>
</dbReference>
<dbReference type="GO" id="GO:0031177">
    <property type="term" value="F:phosphopantetheine binding"/>
    <property type="evidence" value="ECO:0007669"/>
    <property type="project" value="InterPro"/>
</dbReference>
<feature type="domain" description="Carrier" evidence="5">
    <location>
        <begin position="1003"/>
        <end position="1077"/>
    </location>
</feature>
<dbReference type="Proteomes" id="UP000324324">
    <property type="component" value="Unassembled WGS sequence"/>
</dbReference>
<keyword evidence="7" id="KW-1185">Reference proteome</keyword>
<dbReference type="GO" id="GO:0005829">
    <property type="term" value="C:cytosol"/>
    <property type="evidence" value="ECO:0007669"/>
    <property type="project" value="TreeGrafter"/>
</dbReference>
<comment type="cofactor">
    <cofactor evidence="1">
        <name>pantetheine 4'-phosphate</name>
        <dbReference type="ChEBI" id="CHEBI:47942"/>
    </cofactor>
</comment>
<dbReference type="GO" id="GO:0043041">
    <property type="term" value="P:amino acid activation for nonribosomal peptide biosynthetic process"/>
    <property type="evidence" value="ECO:0007669"/>
    <property type="project" value="TreeGrafter"/>
</dbReference>
<dbReference type="FunFam" id="2.30.38.10:FF:000001">
    <property type="entry name" value="Non-ribosomal peptide synthetase PvdI"/>
    <property type="match status" value="2"/>
</dbReference>
<dbReference type="Gene3D" id="3.40.50.1820">
    <property type="entry name" value="alpha/beta hydrolase"/>
    <property type="match status" value="1"/>
</dbReference>
<feature type="domain" description="Carrier" evidence="5">
    <location>
        <begin position="2056"/>
        <end position="2133"/>
    </location>
</feature>
<dbReference type="InterPro" id="IPR009081">
    <property type="entry name" value="PP-bd_ACP"/>
</dbReference>
<evidence type="ECO:0000313" key="6">
    <source>
        <dbReference type="EMBL" id="KAA6130906.1"/>
    </source>
</evidence>
<dbReference type="Pfam" id="PF00668">
    <property type="entry name" value="Condensation"/>
    <property type="match status" value="2"/>
</dbReference>
<dbReference type="Pfam" id="PF00550">
    <property type="entry name" value="PP-binding"/>
    <property type="match status" value="2"/>
</dbReference>
<dbReference type="FunFam" id="3.30.559.10:FF:000012">
    <property type="entry name" value="Non-ribosomal peptide synthetase"/>
    <property type="match status" value="1"/>
</dbReference>
<evidence type="ECO:0000256" key="4">
    <source>
        <dbReference type="ARBA" id="ARBA00022553"/>
    </source>
</evidence>
<dbReference type="InterPro" id="IPR045851">
    <property type="entry name" value="AMP-bd_C_sf"/>
</dbReference>
<sequence>MSRSTRTRSTRCSITCSKPCSQMRALKRAPYRLLPLNPITMTTATERRKQDIESIAALTALQQGVLFHALERGDGDPYHYQRVFDIRGELAIDDFVRAWQWTADRHQALRSDFIWGESDVPLQIAYKRRPVQLEQVDWRGMPPDEQRRQLEARLSAQRQDGFPFRRAADLRLCLVQVEARRWWLAWSFHHVAMDGWSVGMVLSDVLQSYLALRRGQPLPATAPRPFSAYLQWLGQRDKAASASYWQQALADVEVPTPLPASAPEVGRSGYAEQKLSLSPTLSEAARTLARQAGVTVNTLVQGLWAWTLARHGGGGDVVFGTTVSGRSGNFLGIESMVGLFINTVPLRVRLPSDLPVRQWWRAIQQQAVENQQHEHMPLPDIQRLARPGEGGALFDSIVVFENYPVDAALKQRQGEIDIRLLGAAVKEAGAEFVISGRNNYPLSLIAAMDERLHLTLAYQRDRFADRDVTALLGRMEQALARMLADPDQRLGQIGIAGDGGVLVAETVDGALPDVLAAWRRGVEADPSAMALRYEDQTLTREETDRIANGIAAALAERGIGRETRVGLCVERSLGFVTGLLGILKAGAVCVPLDPAQPAERLRQLLDDAGASVVVGSGPGSVPEFGPGFDCIDPASVTPVSDAPSVSLLPGQAAYLIYTSGSTGTPKGVVVSHDALAHYVCGVLHRLQLPADASMAMVSTTAADLGHTVLFGALCSGRTLHLISRERGFDPDRFAEYIARHRVGVLKIVPSHLRGLLQARQPADVLPEQALILGGEATSAELARTIRDLKPHCRLFNHYGPTETTVGVLTHEAVALPERQLPTGTPLPGSRVYVLDADLNPVPAGIVGELYIAGPQLARGYLGRPGLTAERFVPDPFTAGARMYRTGDRVRQDADGRIEYLGRQDEQVKIRGYRVELGEIAHLLRSQAGVKDAAVIVHEDRLVAYCVLNGTDTVTLKAQLKAQLPDHMVPAQLIALDRLPVTSNGKLDRRALPAPVWETQGYVAPRNEIETLLAQVWQEVLGVERVGATDNFFELGGDSILSLKLIARLKKAGHKLLPKQVFANPVLGDLAQAIATNQNGASSSSSSATADRTPARAHRSAAIPLSWSQQRLWFLWQWNRNSAAYNIPRAVRLRGNLDRSALQRTFDALVERHESLRTTFHQGGEQAVQRIHPPAPLPIAISDLRDTDPTQRDATVQSLVDAEAQAPFDLEQGPLLRVRLLRLADDDHILLVTMHHIVSDGWSMNVVIDEFARLYAGFVSGQPAQLAPLPIQYADYAAWQKQWLEAGELERQLRYWKSHLADDGTVVLELPTDRPRPAVPSHRGGAVSFSLDTGLSAQLRALARRADTTLFTVLLAAFQVLLYRYTGQRDLRVGVPVANRNRVETEGVVGFFVNTQVLRTEIDGGMAFDAVLARARESVLQAQAHQELPFEQLVEALQPERDPSRNPLFQVMLNHQRRDRSIAQRLPGLQLEPVERSVRSTKVDLSLDTQEDQTGAVFGAMGYACDLFDHRTVERMLAHYLGVLEQMAAGLGLRVGEFVLNGGDEERGEGRLIGEAGASRPVDVLTAWRRSVVEDAPAVALRYEDQTLTRGETDRIANGIAAALAERGIGREMRVGLCVGRSPGFVTGLLGILKAGAVCVPLDPAQPAERLRQLLDDAGASVVVGSGPGSVPEFGPGFGPGFDCIDPTSVTPVDDAPSVSLLPGQAAYLIYTSGSTGTPKGVVVSHDALAHYVCGVLHRLQLPADASMAMVSTTAADLGHTVLFGALCSGRTLHLISRERGFDPDRFAEYMARHRVGVLKIVPSHLRGLLQARQPADVLPEQALILGGEATSAELARTIRGLKPHCRLFNHYGPTETTVGVLTHEAVTVPERQLPTGTPLPGSRVYVLDADLNPVPAGIVGELYIAGPQLARGYLGRPGLTAERFVPDPFTAGARMYRTGDRVRQDAAGRIEYLGRQDEQVKIRGYRVELGEIAHLLRSQAGVKDAAVIVHEDRLVAYCVLDGTDTVTLKTQLKAQLPDHMVPAQIIALDRLPVTPNGKLDRRALPAPVWETQGYIAPRNEIETLLAQVWQEVLGVDQVGIHDNFFELGGHSLLCLQVLTRLRATTGAGLAIELRHLMEHQTIASLCQVLGGAGSAQHRPVPLNRSAAETPPLFCVHASFGNVFDYTPLARALEGACKVHGLACPPVDTFDSLEHLAHLHVKAIRAVQPTGPYRLLGWSLGGALAARMAAILEDAGETVAFLGLVDSLVPRQGTAPVRQRGSIDELHAYLLQLFPQLANSGFADELTRAQAEMQGPELVEHLIRRAFALAGGAEQAGPDELSRMFATAERLRELSHDMSLQALQVAPTCWWAADRAEDDMERLVALLERQPAYSQRVAATHLGIVRAPAFIEGLRDRLEAVPANG</sequence>
<dbReference type="InterPro" id="IPR025110">
    <property type="entry name" value="AMP-bd_C"/>
</dbReference>
<dbReference type="Pfam" id="PF13193">
    <property type="entry name" value="AMP-binding_C"/>
    <property type="match status" value="2"/>
</dbReference>
<evidence type="ECO:0000256" key="2">
    <source>
        <dbReference type="ARBA" id="ARBA00006432"/>
    </source>
</evidence>
<dbReference type="EMBL" id="VWRN01000015">
    <property type="protein sequence ID" value="KAA6130906.1"/>
    <property type="molecule type" value="Genomic_DNA"/>
</dbReference>
<dbReference type="InterPro" id="IPR036736">
    <property type="entry name" value="ACP-like_sf"/>
</dbReference>
<dbReference type="PANTHER" id="PTHR45527:SF1">
    <property type="entry name" value="FATTY ACID SYNTHASE"/>
    <property type="match status" value="1"/>
</dbReference>
<dbReference type="GO" id="GO:0003824">
    <property type="term" value="F:catalytic activity"/>
    <property type="evidence" value="ECO:0007669"/>
    <property type="project" value="InterPro"/>
</dbReference>
<keyword evidence="3" id="KW-0596">Phosphopantetheine</keyword>
<name>A0A5M8B8T5_9BURK</name>
<dbReference type="FunFam" id="3.30.300.30:FF:000010">
    <property type="entry name" value="Enterobactin synthetase component F"/>
    <property type="match status" value="1"/>
</dbReference>
<dbReference type="InterPro" id="IPR010071">
    <property type="entry name" value="AA_adenyl_dom"/>
</dbReference>
<comment type="caution">
    <text evidence="6">The sequence shown here is derived from an EMBL/GenBank/DDBJ whole genome shotgun (WGS) entry which is preliminary data.</text>
</comment>
<dbReference type="CDD" id="cd19543">
    <property type="entry name" value="DCL_NRPS"/>
    <property type="match status" value="1"/>
</dbReference>
<reference evidence="6 7" key="1">
    <citation type="submission" date="2019-09" db="EMBL/GenBank/DDBJ databases">
        <title>Isolation of a novel species in the genus Cupriavidus from patients with sepsis using whole genome sequencing.</title>
        <authorList>
            <person name="Kweon O.J."/>
            <person name="Lee M.-K."/>
        </authorList>
    </citation>
    <scope>NUCLEOTIDE SEQUENCE [LARGE SCALE GENOMIC DNA]</scope>
    <source>
        <strain evidence="6 7">MKL-01</strain>
    </source>
</reference>
<dbReference type="Gene3D" id="3.30.559.10">
    <property type="entry name" value="Chloramphenicol acetyltransferase-like domain"/>
    <property type="match status" value="2"/>
</dbReference>
<dbReference type="PANTHER" id="PTHR45527">
    <property type="entry name" value="NONRIBOSOMAL PEPTIDE SYNTHETASE"/>
    <property type="match status" value="1"/>
</dbReference>
<evidence type="ECO:0000256" key="3">
    <source>
        <dbReference type="ARBA" id="ARBA00022450"/>
    </source>
</evidence>
<comment type="similarity">
    <text evidence="2">Belongs to the ATP-dependent AMP-binding enzyme family.</text>
</comment>
<dbReference type="SUPFAM" id="SSF47336">
    <property type="entry name" value="ACP-like"/>
    <property type="match status" value="2"/>
</dbReference>
<dbReference type="SUPFAM" id="SSF52777">
    <property type="entry name" value="CoA-dependent acyltransferases"/>
    <property type="match status" value="4"/>
</dbReference>
<dbReference type="InterPro" id="IPR023213">
    <property type="entry name" value="CAT-like_dom_sf"/>
</dbReference>
<dbReference type="PROSITE" id="PS00012">
    <property type="entry name" value="PHOSPHOPANTETHEINE"/>
    <property type="match status" value="2"/>
</dbReference>
<dbReference type="Gene3D" id="2.30.38.10">
    <property type="entry name" value="Luciferase, Domain 3"/>
    <property type="match status" value="2"/>
</dbReference>
<organism evidence="6 7">
    <name type="scientific">Cupriavidus cauae</name>
    <dbReference type="NCBI Taxonomy" id="2608999"/>
    <lineage>
        <taxon>Bacteria</taxon>
        <taxon>Pseudomonadati</taxon>
        <taxon>Pseudomonadota</taxon>
        <taxon>Betaproteobacteria</taxon>
        <taxon>Burkholderiales</taxon>
        <taxon>Burkholderiaceae</taxon>
        <taxon>Cupriavidus</taxon>
    </lineage>
</organism>
<accession>A0A5M8B8T5</accession>
<dbReference type="SUPFAM" id="SSF53474">
    <property type="entry name" value="alpha/beta-Hydrolases"/>
    <property type="match status" value="1"/>
</dbReference>
<dbReference type="PROSITE" id="PS50075">
    <property type="entry name" value="CARRIER"/>
    <property type="match status" value="2"/>
</dbReference>
<dbReference type="GO" id="GO:0044550">
    <property type="term" value="P:secondary metabolite biosynthetic process"/>
    <property type="evidence" value="ECO:0007669"/>
    <property type="project" value="TreeGrafter"/>
</dbReference>
<dbReference type="Gene3D" id="3.40.50.980">
    <property type="match status" value="4"/>
</dbReference>
<dbReference type="FunFam" id="1.10.1200.10:FF:000005">
    <property type="entry name" value="Nonribosomal peptide synthetase 1"/>
    <property type="match status" value="2"/>
</dbReference>
<dbReference type="InterPro" id="IPR001031">
    <property type="entry name" value="Thioesterase"/>
</dbReference>
<dbReference type="NCBIfam" id="TIGR01733">
    <property type="entry name" value="AA-adenyl-dom"/>
    <property type="match status" value="2"/>
</dbReference>
<dbReference type="InterPro" id="IPR020845">
    <property type="entry name" value="AMP-binding_CS"/>
</dbReference>
<dbReference type="PROSITE" id="PS00455">
    <property type="entry name" value="AMP_BINDING"/>
    <property type="match status" value="2"/>
</dbReference>
<evidence type="ECO:0000259" key="5">
    <source>
        <dbReference type="PROSITE" id="PS50075"/>
    </source>
</evidence>
<evidence type="ECO:0000313" key="7">
    <source>
        <dbReference type="Proteomes" id="UP000324324"/>
    </source>
</evidence>
<proteinExistence type="inferred from homology"/>